<evidence type="ECO:0000313" key="7">
    <source>
        <dbReference type="Proteomes" id="UP000000426"/>
    </source>
</evidence>
<dbReference type="PANTHER" id="PTHR30537:SF72">
    <property type="entry name" value="LYSR FAMILY TRANSCRIPTIONAL REGULATOR"/>
    <property type="match status" value="1"/>
</dbReference>
<evidence type="ECO:0000256" key="1">
    <source>
        <dbReference type="ARBA" id="ARBA00009437"/>
    </source>
</evidence>
<dbReference type="STRING" id="205918.Psyr_3062"/>
<gene>
    <name evidence="6" type="ordered locus">Psyr_3062</name>
</gene>
<feature type="domain" description="HTH lysR-type" evidence="5">
    <location>
        <begin position="1"/>
        <end position="59"/>
    </location>
</feature>
<keyword evidence="4" id="KW-0804">Transcription</keyword>
<dbReference type="FunFam" id="1.10.10.10:FF:000001">
    <property type="entry name" value="LysR family transcriptional regulator"/>
    <property type="match status" value="1"/>
</dbReference>
<reference evidence="6 7" key="1">
    <citation type="journal article" date="2005" name="Proc. Natl. Acad. Sci. U.S.A.">
        <title>Comparison of the complete genome sequences of Pseudomonas syringae pv. syringae B728a and pv. tomato DC3000.</title>
        <authorList>
            <person name="Feil H."/>
            <person name="Feil W.S."/>
            <person name="Chain P."/>
            <person name="Larimer F."/>
            <person name="Dibartolo G."/>
            <person name="Copeland A."/>
            <person name="Lykidis A."/>
            <person name="Trong S."/>
            <person name="Nolan M."/>
            <person name="Goltsman E."/>
            <person name="Thiel J."/>
            <person name="Malfatti S."/>
            <person name="Loper J.E."/>
            <person name="Lapidus A."/>
            <person name="Detter J.C."/>
            <person name="Land M."/>
            <person name="Richardson P.M."/>
            <person name="Kyrpides N.C."/>
            <person name="Ivanova N."/>
            <person name="Lindow S.E."/>
        </authorList>
    </citation>
    <scope>NUCLEOTIDE SEQUENCE [LARGE SCALE GENOMIC DNA]</scope>
    <source>
        <strain evidence="6 7">B728a</strain>
    </source>
</reference>
<dbReference type="GO" id="GO:0043565">
    <property type="term" value="F:sequence-specific DNA binding"/>
    <property type="evidence" value="ECO:0007669"/>
    <property type="project" value="TreeGrafter"/>
</dbReference>
<name>Q4ZRX6_PSEU2</name>
<dbReference type="InterPro" id="IPR000847">
    <property type="entry name" value="LysR_HTH_N"/>
</dbReference>
<dbReference type="PANTHER" id="PTHR30537">
    <property type="entry name" value="HTH-TYPE TRANSCRIPTIONAL REGULATOR"/>
    <property type="match status" value="1"/>
</dbReference>
<dbReference type="Gene3D" id="1.10.10.10">
    <property type="entry name" value="Winged helix-like DNA-binding domain superfamily/Winged helix DNA-binding domain"/>
    <property type="match status" value="1"/>
</dbReference>
<dbReference type="GO" id="GO:0003700">
    <property type="term" value="F:DNA-binding transcription factor activity"/>
    <property type="evidence" value="ECO:0007669"/>
    <property type="project" value="InterPro"/>
</dbReference>
<evidence type="ECO:0000256" key="3">
    <source>
        <dbReference type="ARBA" id="ARBA00023125"/>
    </source>
</evidence>
<dbReference type="Proteomes" id="UP000000426">
    <property type="component" value="Chromosome"/>
</dbReference>
<dbReference type="PROSITE" id="PS50931">
    <property type="entry name" value="HTH_LYSR"/>
    <property type="match status" value="1"/>
</dbReference>
<dbReference type="InterPro" id="IPR036388">
    <property type="entry name" value="WH-like_DNA-bd_sf"/>
</dbReference>
<dbReference type="InterPro" id="IPR058163">
    <property type="entry name" value="LysR-type_TF_proteobact-type"/>
</dbReference>
<dbReference type="Pfam" id="PF00126">
    <property type="entry name" value="HTH_1"/>
    <property type="match status" value="1"/>
</dbReference>
<dbReference type="GO" id="GO:0006351">
    <property type="term" value="P:DNA-templated transcription"/>
    <property type="evidence" value="ECO:0007669"/>
    <property type="project" value="TreeGrafter"/>
</dbReference>
<dbReference type="Gene3D" id="3.40.190.290">
    <property type="match status" value="1"/>
</dbReference>
<dbReference type="AlphaFoldDB" id="Q4ZRX6"/>
<dbReference type="SUPFAM" id="SSF46785">
    <property type="entry name" value="Winged helix' DNA-binding domain"/>
    <property type="match status" value="1"/>
</dbReference>
<proteinExistence type="inferred from homology"/>
<comment type="similarity">
    <text evidence="1">Belongs to the LysR transcriptional regulatory family.</text>
</comment>
<dbReference type="HOGENOM" id="CLU_039613_16_1_6"/>
<dbReference type="RefSeq" id="WP_011268187.1">
    <property type="nucleotide sequence ID" value="NC_007005.1"/>
</dbReference>
<keyword evidence="2" id="KW-0805">Transcription regulation</keyword>
<protein>
    <submittedName>
        <fullName evidence="6">Transcriptional regulator, LysR family</fullName>
    </submittedName>
</protein>
<dbReference type="SUPFAM" id="SSF53850">
    <property type="entry name" value="Periplasmic binding protein-like II"/>
    <property type="match status" value="1"/>
</dbReference>
<dbReference type="InterPro" id="IPR005119">
    <property type="entry name" value="LysR_subst-bd"/>
</dbReference>
<dbReference type="eggNOG" id="COG0583">
    <property type="taxonomic scope" value="Bacteria"/>
</dbReference>
<dbReference type="EMBL" id="CP000075">
    <property type="protein sequence ID" value="AAY38096.1"/>
    <property type="molecule type" value="Genomic_DNA"/>
</dbReference>
<dbReference type="KEGG" id="psb:Psyr_3062"/>
<evidence type="ECO:0000259" key="5">
    <source>
        <dbReference type="PROSITE" id="PS50931"/>
    </source>
</evidence>
<evidence type="ECO:0000256" key="4">
    <source>
        <dbReference type="ARBA" id="ARBA00023163"/>
    </source>
</evidence>
<evidence type="ECO:0000313" key="6">
    <source>
        <dbReference type="EMBL" id="AAY38096.1"/>
    </source>
</evidence>
<keyword evidence="3" id="KW-0238">DNA-binding</keyword>
<dbReference type="Pfam" id="PF03466">
    <property type="entry name" value="LysR_substrate"/>
    <property type="match status" value="1"/>
</dbReference>
<accession>Q4ZRX6</accession>
<dbReference type="InterPro" id="IPR036390">
    <property type="entry name" value="WH_DNA-bd_sf"/>
</dbReference>
<dbReference type="PATRIC" id="fig|205918.7.peg.3125"/>
<evidence type="ECO:0000256" key="2">
    <source>
        <dbReference type="ARBA" id="ARBA00023015"/>
    </source>
</evidence>
<dbReference type="OrthoDB" id="9110639at2"/>
<dbReference type="CDD" id="cd08476">
    <property type="entry name" value="PBP2_CrgA_like_7"/>
    <property type="match status" value="1"/>
</dbReference>
<dbReference type="PRINTS" id="PR00039">
    <property type="entry name" value="HTHLYSR"/>
</dbReference>
<organism evidence="6 7">
    <name type="scientific">Pseudomonas syringae pv. syringae (strain B728a)</name>
    <dbReference type="NCBI Taxonomy" id="205918"/>
    <lineage>
        <taxon>Bacteria</taxon>
        <taxon>Pseudomonadati</taxon>
        <taxon>Pseudomonadota</taxon>
        <taxon>Gammaproteobacteria</taxon>
        <taxon>Pseudomonadales</taxon>
        <taxon>Pseudomonadaceae</taxon>
        <taxon>Pseudomonas</taxon>
        <taxon>Pseudomonas syringae</taxon>
    </lineage>
</organism>
<sequence>MESLGSIAVFVLVAETRSFTQAGKRLGISSSGIGKSIGRLEESLGVRLFHRSTRSIALTLEGSIFLERCRRILSELEAAEMELSNARDLPKGRLRISLPLVSGLVMPVIIDFMRTYPDIELDIDFSDRMVDIIEEGFDIVLRTGDPGDSGLMSKRMGSFQLRVVGAPDYFARHGIPRHPGDLSQHACLLHKFPSTGRFEHWPLRREAGVDDLELPQAMVCNTTEILVDVARAGLGVACLPDFMILSAIRNGELIPVLDDYTVHTGTFRLLWPSSKHLSLRLRVFIDFMHTHLFAPPSV</sequence>